<dbReference type="InterPro" id="IPR036259">
    <property type="entry name" value="MFS_trans_sf"/>
</dbReference>
<sequence>MERYSWNRQFAALLAVQLLVSTAHGMFTPLLPGFLQESGAVSGGRLPIWSGLIFSSNFIAMMLAMPLLGRFGDRYGRKPVMLWSGFGMAVVTALMSLAHEPWLLTALRFVQGCFTGILPFAMVLVLIGAAERKVGVSAGTMQTMGETGSLLGPLAGSLLLTLLPAREAFPAMSLCIALAAVCVALFVKEAPLAQPADAAAKTSFKQDWVVLWRCKPLPSLLLSALCVNFSLVGMQPVLPYYVAESTYRFAWLSEEWQLGITLSVTSLAVILFSPLLGRAADRIGPLPLLKLSTAAAACLCAVQAFTHLYPIILACRFLLGLCIAGMMPNIQAQVRRLVQPGMESRTYAAVNSWMFFGSLAGPLLGGAITAWFGTSGWFAAAGLMFAISFWQALRIAASARAAGAASQEAGSAAASAASA</sequence>
<feature type="transmembrane region" description="Helical" evidence="7">
    <location>
        <begin position="109"/>
        <end position="131"/>
    </location>
</feature>
<dbReference type="InterPro" id="IPR011701">
    <property type="entry name" value="MFS"/>
</dbReference>
<keyword evidence="2" id="KW-0813">Transport</keyword>
<evidence type="ECO:0000313" key="10">
    <source>
        <dbReference type="Proteomes" id="UP001589776"/>
    </source>
</evidence>
<reference evidence="9 10" key="1">
    <citation type="submission" date="2024-09" db="EMBL/GenBank/DDBJ databases">
        <authorList>
            <person name="Sun Q."/>
            <person name="Mori K."/>
        </authorList>
    </citation>
    <scope>NUCLEOTIDE SEQUENCE [LARGE SCALE GENOMIC DNA]</scope>
    <source>
        <strain evidence="9 10">CCM 7759</strain>
    </source>
</reference>
<protein>
    <submittedName>
        <fullName evidence="9">MFS transporter</fullName>
    </submittedName>
</protein>
<name>A0ABV6DES3_9BACL</name>
<feature type="domain" description="Major facilitator superfamily (MFS) profile" evidence="8">
    <location>
        <begin position="9"/>
        <end position="400"/>
    </location>
</feature>
<organism evidence="9 10">
    <name type="scientific">Paenibacillus chartarius</name>
    <dbReference type="NCBI Taxonomy" id="747481"/>
    <lineage>
        <taxon>Bacteria</taxon>
        <taxon>Bacillati</taxon>
        <taxon>Bacillota</taxon>
        <taxon>Bacilli</taxon>
        <taxon>Bacillales</taxon>
        <taxon>Paenibacillaceae</taxon>
        <taxon>Paenibacillus</taxon>
    </lineage>
</organism>
<dbReference type="EMBL" id="JBHLWN010000012">
    <property type="protein sequence ID" value="MFC0211151.1"/>
    <property type="molecule type" value="Genomic_DNA"/>
</dbReference>
<dbReference type="Gene3D" id="1.20.1250.20">
    <property type="entry name" value="MFS general substrate transporter like domains"/>
    <property type="match status" value="2"/>
</dbReference>
<feature type="transmembrane region" description="Helical" evidence="7">
    <location>
        <begin position="169"/>
        <end position="187"/>
    </location>
</feature>
<dbReference type="Pfam" id="PF07690">
    <property type="entry name" value="MFS_1"/>
    <property type="match status" value="2"/>
</dbReference>
<dbReference type="InterPro" id="IPR001958">
    <property type="entry name" value="Tet-R_TetA/multi-R_MdtG-like"/>
</dbReference>
<proteinExistence type="predicted"/>
<keyword evidence="4 7" id="KW-0812">Transmembrane</keyword>
<evidence type="ECO:0000256" key="4">
    <source>
        <dbReference type="ARBA" id="ARBA00022692"/>
    </source>
</evidence>
<feature type="transmembrane region" description="Helical" evidence="7">
    <location>
        <begin position="220"/>
        <end position="238"/>
    </location>
</feature>
<feature type="transmembrane region" description="Helical" evidence="7">
    <location>
        <begin position="49"/>
        <end position="68"/>
    </location>
</feature>
<feature type="transmembrane region" description="Helical" evidence="7">
    <location>
        <begin position="143"/>
        <end position="163"/>
    </location>
</feature>
<dbReference type="PRINTS" id="PR01035">
    <property type="entry name" value="TCRTETA"/>
</dbReference>
<accession>A0ABV6DES3</accession>
<evidence type="ECO:0000259" key="8">
    <source>
        <dbReference type="PROSITE" id="PS50850"/>
    </source>
</evidence>
<dbReference type="Proteomes" id="UP001589776">
    <property type="component" value="Unassembled WGS sequence"/>
</dbReference>
<feature type="transmembrane region" description="Helical" evidence="7">
    <location>
        <begin position="80"/>
        <end position="97"/>
    </location>
</feature>
<dbReference type="PANTHER" id="PTHR43414:SF6">
    <property type="entry name" value="MULTIDRUG RESISTANCE PROTEIN MDTG"/>
    <property type="match status" value="1"/>
</dbReference>
<evidence type="ECO:0000313" key="9">
    <source>
        <dbReference type="EMBL" id="MFC0211151.1"/>
    </source>
</evidence>
<dbReference type="PANTHER" id="PTHR43414">
    <property type="entry name" value="MULTIDRUG RESISTANCE PROTEIN MDTG"/>
    <property type="match status" value="1"/>
</dbReference>
<feature type="transmembrane region" description="Helical" evidence="7">
    <location>
        <begin position="377"/>
        <end position="397"/>
    </location>
</feature>
<evidence type="ECO:0000256" key="6">
    <source>
        <dbReference type="ARBA" id="ARBA00023136"/>
    </source>
</evidence>
<dbReference type="SUPFAM" id="SSF103473">
    <property type="entry name" value="MFS general substrate transporter"/>
    <property type="match status" value="1"/>
</dbReference>
<comment type="subcellular location">
    <subcellularLocation>
        <location evidence="1">Cell membrane</location>
        <topology evidence="1">Multi-pass membrane protein</topology>
    </subcellularLocation>
</comment>
<keyword evidence="6 7" id="KW-0472">Membrane</keyword>
<evidence type="ECO:0000256" key="5">
    <source>
        <dbReference type="ARBA" id="ARBA00022989"/>
    </source>
</evidence>
<keyword evidence="3" id="KW-1003">Cell membrane</keyword>
<evidence type="ECO:0000256" key="7">
    <source>
        <dbReference type="SAM" id="Phobius"/>
    </source>
</evidence>
<feature type="transmembrane region" description="Helical" evidence="7">
    <location>
        <begin position="288"/>
        <end position="305"/>
    </location>
</feature>
<evidence type="ECO:0000256" key="1">
    <source>
        <dbReference type="ARBA" id="ARBA00004651"/>
    </source>
</evidence>
<evidence type="ECO:0000256" key="2">
    <source>
        <dbReference type="ARBA" id="ARBA00022448"/>
    </source>
</evidence>
<evidence type="ECO:0000256" key="3">
    <source>
        <dbReference type="ARBA" id="ARBA00022475"/>
    </source>
</evidence>
<gene>
    <name evidence="9" type="ORF">ACFFK0_01600</name>
</gene>
<dbReference type="PROSITE" id="PS50850">
    <property type="entry name" value="MFS"/>
    <property type="match status" value="1"/>
</dbReference>
<keyword evidence="5 7" id="KW-1133">Transmembrane helix</keyword>
<keyword evidence="10" id="KW-1185">Reference proteome</keyword>
<dbReference type="InterPro" id="IPR020846">
    <property type="entry name" value="MFS_dom"/>
</dbReference>
<feature type="transmembrane region" description="Helical" evidence="7">
    <location>
        <begin position="258"/>
        <end position="276"/>
    </location>
</feature>
<comment type="caution">
    <text evidence="9">The sequence shown here is derived from an EMBL/GenBank/DDBJ whole genome shotgun (WGS) entry which is preliminary data.</text>
</comment>
<feature type="transmembrane region" description="Helical" evidence="7">
    <location>
        <begin position="350"/>
        <end position="371"/>
    </location>
</feature>
<feature type="transmembrane region" description="Helical" evidence="7">
    <location>
        <begin position="311"/>
        <end position="330"/>
    </location>
</feature>
<dbReference type="RefSeq" id="WP_377467972.1">
    <property type="nucleotide sequence ID" value="NZ_JBHLWN010000012.1"/>
</dbReference>